<name>A0A2G3PN93_WILMA</name>
<evidence type="ECO:0000259" key="3">
    <source>
        <dbReference type="Pfam" id="PF00501"/>
    </source>
</evidence>
<dbReference type="GO" id="GO:0016878">
    <property type="term" value="F:acid-thiol ligase activity"/>
    <property type="evidence" value="ECO:0007669"/>
    <property type="project" value="UniProtKB-ARBA"/>
</dbReference>
<dbReference type="EMBL" id="PEBD01000008">
    <property type="protein sequence ID" value="PHV67241.1"/>
    <property type="molecule type" value="Genomic_DNA"/>
</dbReference>
<evidence type="ECO:0000259" key="4">
    <source>
        <dbReference type="Pfam" id="PF13193"/>
    </source>
</evidence>
<evidence type="ECO:0000313" key="5">
    <source>
        <dbReference type="EMBL" id="PHV67241.1"/>
    </source>
</evidence>
<sequence>MRWPGHAASRCSDDHRIRSHVVTELIGRIRRMLWTIGVLVRSGMLAPLRPDKYLRMGLVIWRQGTTPMTGLGLAAVRRPNATALVDELGSLTWAQLDTRSDALATALRDLRREPDQTVGILCRNHRGLVESLLASTKLGADSLLLNTGFSGPQLTEVLLREHTGVLIYDEEFADLVAHARSHVEDLAEVIAWTDSGTDAPTVEGLINKHRGAKRPGRPDSPGRIVLLTSGTTGTPKGARRSGGGGAGALAAMFDRIPWKAEEKIVVAAPMFHAWGFGQLAVAGTMTCTVVMRRKFDPEATLKLVAEHRATGLALVPVMLERIMDLPSEVLDRYQLSSLRFATVSGSRMRADAVTGFMDRFGDVVYNSYNATEAGLISTATPADLRAATDTAGRPAAGTEVRILDDNLDELPVGEVGKIAVFSNSHFEGYTSGDSKDFHGDFMLSGDVGRLDENGRLFVVGRDDDMIVSGGENVYPLEVEETLNAHPSVLEAAVLGVEDDKYGQRLAAYVVLKPGEDASCDDLKAHVKSQLAGFKVPRDVEFLDALPRNATGKVVKRELTGPA</sequence>
<dbReference type="AlphaFoldDB" id="A0A2G3PN93"/>
<dbReference type="InterPro" id="IPR025110">
    <property type="entry name" value="AMP-bd_C"/>
</dbReference>
<organism evidence="5 6">
    <name type="scientific">Williamsia marianensis</name>
    <dbReference type="NCBI Taxonomy" id="85044"/>
    <lineage>
        <taxon>Bacteria</taxon>
        <taxon>Bacillati</taxon>
        <taxon>Actinomycetota</taxon>
        <taxon>Actinomycetes</taxon>
        <taxon>Mycobacteriales</taxon>
        <taxon>Nocardiaceae</taxon>
        <taxon>Williamsia</taxon>
    </lineage>
</organism>
<dbReference type="PROSITE" id="PS00455">
    <property type="entry name" value="AMP_BINDING"/>
    <property type="match status" value="1"/>
</dbReference>
<evidence type="ECO:0000256" key="1">
    <source>
        <dbReference type="ARBA" id="ARBA00006432"/>
    </source>
</evidence>
<dbReference type="FunFam" id="3.30.300.30:FF:000008">
    <property type="entry name" value="2,3-dihydroxybenzoate-AMP ligase"/>
    <property type="match status" value="1"/>
</dbReference>
<accession>A0A2G3PN93</accession>
<dbReference type="PANTHER" id="PTHR43767:SF1">
    <property type="entry name" value="NONRIBOSOMAL PEPTIDE SYNTHASE PES1 (EUROFUNG)-RELATED"/>
    <property type="match status" value="1"/>
</dbReference>
<dbReference type="Proteomes" id="UP000225108">
    <property type="component" value="Unassembled WGS sequence"/>
</dbReference>
<dbReference type="CDD" id="cd04433">
    <property type="entry name" value="AFD_class_I"/>
    <property type="match status" value="1"/>
</dbReference>
<dbReference type="InterPro" id="IPR045851">
    <property type="entry name" value="AMP-bd_C_sf"/>
</dbReference>
<dbReference type="InterPro" id="IPR042099">
    <property type="entry name" value="ANL_N_sf"/>
</dbReference>
<feature type="domain" description="AMP-binding enzyme C-terminal" evidence="4">
    <location>
        <begin position="477"/>
        <end position="552"/>
    </location>
</feature>
<dbReference type="PANTHER" id="PTHR43767">
    <property type="entry name" value="LONG-CHAIN-FATTY-ACID--COA LIGASE"/>
    <property type="match status" value="1"/>
</dbReference>
<proteinExistence type="inferred from homology"/>
<evidence type="ECO:0000256" key="2">
    <source>
        <dbReference type="ARBA" id="ARBA00022598"/>
    </source>
</evidence>
<dbReference type="Pfam" id="PF13193">
    <property type="entry name" value="AMP-binding_C"/>
    <property type="match status" value="1"/>
</dbReference>
<keyword evidence="2" id="KW-0436">Ligase</keyword>
<evidence type="ECO:0000313" key="6">
    <source>
        <dbReference type="Proteomes" id="UP000225108"/>
    </source>
</evidence>
<dbReference type="SUPFAM" id="SSF56801">
    <property type="entry name" value="Acetyl-CoA synthetase-like"/>
    <property type="match status" value="1"/>
</dbReference>
<comment type="caution">
    <text evidence="5">The sequence shown here is derived from an EMBL/GenBank/DDBJ whole genome shotgun (WGS) entry which is preliminary data.</text>
</comment>
<dbReference type="Gene3D" id="3.40.50.12780">
    <property type="entry name" value="N-terminal domain of ligase-like"/>
    <property type="match status" value="1"/>
</dbReference>
<dbReference type="InterPro" id="IPR000873">
    <property type="entry name" value="AMP-dep_synth/lig_dom"/>
</dbReference>
<dbReference type="InterPro" id="IPR050237">
    <property type="entry name" value="ATP-dep_AMP-bd_enzyme"/>
</dbReference>
<gene>
    <name evidence="5" type="ORF">CSW57_13720</name>
</gene>
<feature type="domain" description="AMP-dependent synthetase/ligase" evidence="3">
    <location>
        <begin position="75"/>
        <end position="429"/>
    </location>
</feature>
<reference evidence="5 6" key="1">
    <citation type="submission" date="2017-10" db="EMBL/GenBank/DDBJ databases">
        <title>The draft genome sequence of Williamsia sp. BULT 1.1 isolated from the semi-arid grassland soils from South Africa.</title>
        <authorList>
            <person name="Kabwe M.H."/>
            <person name="Govender N."/>
            <person name="Mutseka Lunga P."/>
            <person name="Vikram S."/>
            <person name="Makhalanyane T.P."/>
        </authorList>
    </citation>
    <scope>NUCLEOTIDE SEQUENCE [LARGE SCALE GENOMIC DNA]</scope>
    <source>
        <strain evidence="5 6">BULT 1.1</strain>
    </source>
</reference>
<dbReference type="InterPro" id="IPR020845">
    <property type="entry name" value="AMP-binding_CS"/>
</dbReference>
<protein>
    <submittedName>
        <fullName evidence="5">Acyl-CoA synthetase</fullName>
    </submittedName>
</protein>
<dbReference type="Pfam" id="PF00501">
    <property type="entry name" value="AMP-binding"/>
    <property type="match status" value="1"/>
</dbReference>
<dbReference type="Gene3D" id="3.30.300.30">
    <property type="match status" value="1"/>
</dbReference>
<comment type="similarity">
    <text evidence="1">Belongs to the ATP-dependent AMP-binding enzyme family.</text>
</comment>